<gene>
    <name evidence="3" type="ORF">H7C18_04700</name>
</gene>
<evidence type="ECO:0000313" key="4">
    <source>
        <dbReference type="Proteomes" id="UP000564644"/>
    </source>
</evidence>
<protein>
    <submittedName>
        <fullName evidence="3">Cupredoxin family copper-binding protein</fullName>
    </submittedName>
</protein>
<dbReference type="Proteomes" id="UP000564644">
    <property type="component" value="Unassembled WGS sequence"/>
</dbReference>
<reference evidence="3 4" key="1">
    <citation type="submission" date="2020-08" db="EMBL/GenBank/DDBJ databases">
        <title>Cohnella phylogeny.</title>
        <authorList>
            <person name="Dunlap C."/>
        </authorList>
    </citation>
    <scope>NUCLEOTIDE SEQUENCE [LARGE SCALE GENOMIC DNA]</scope>
    <source>
        <strain evidence="3 4">CBP 2801</strain>
    </source>
</reference>
<dbReference type="CDD" id="cd13921">
    <property type="entry name" value="Amicyanin"/>
    <property type="match status" value="1"/>
</dbReference>
<feature type="compositionally biased region" description="Low complexity" evidence="1">
    <location>
        <begin position="10"/>
        <end position="42"/>
    </location>
</feature>
<accession>A0A7X0VTQ3</accession>
<comment type="caution">
    <text evidence="3">The sequence shown here is derived from an EMBL/GenBank/DDBJ whole genome shotgun (WGS) entry which is preliminary data.</text>
</comment>
<evidence type="ECO:0000256" key="1">
    <source>
        <dbReference type="SAM" id="MobiDB-lite"/>
    </source>
</evidence>
<evidence type="ECO:0000313" key="3">
    <source>
        <dbReference type="EMBL" id="MBB6730191.1"/>
    </source>
</evidence>
<dbReference type="SUPFAM" id="SSF49503">
    <property type="entry name" value="Cupredoxins"/>
    <property type="match status" value="1"/>
</dbReference>
<proteinExistence type="predicted"/>
<dbReference type="InterPro" id="IPR008972">
    <property type="entry name" value="Cupredoxin"/>
</dbReference>
<keyword evidence="4" id="KW-1185">Reference proteome</keyword>
<feature type="domain" description="EfeO-type cupredoxin-like" evidence="2">
    <location>
        <begin position="35"/>
        <end position="122"/>
    </location>
</feature>
<dbReference type="InterPro" id="IPR035668">
    <property type="entry name" value="Amicyanin"/>
</dbReference>
<dbReference type="Gene3D" id="2.60.40.420">
    <property type="entry name" value="Cupredoxins - blue copper proteins"/>
    <property type="match status" value="1"/>
</dbReference>
<dbReference type="InterPro" id="IPR028096">
    <property type="entry name" value="EfeO_Cupredoxin"/>
</dbReference>
<dbReference type="EMBL" id="JACJVO010000005">
    <property type="protein sequence ID" value="MBB6730191.1"/>
    <property type="molecule type" value="Genomic_DNA"/>
</dbReference>
<sequence>MPTPKPTPKPAADAGSSPSPSASAEPGDDNVSPSASEDSPADSVTVEIKNYAFSPDSITVKVGGKVEFINRDDVAHSAVADDKSFDTGLIDKDKSATVTFDKAGTYTFHCGPHPFMTATVVVESP</sequence>
<evidence type="ECO:0000259" key="2">
    <source>
        <dbReference type="Pfam" id="PF13473"/>
    </source>
</evidence>
<dbReference type="InterPro" id="IPR052721">
    <property type="entry name" value="ET_Amicyanin"/>
</dbReference>
<dbReference type="PANTHER" id="PTHR36507">
    <property type="entry name" value="BLL1555 PROTEIN"/>
    <property type="match status" value="1"/>
</dbReference>
<dbReference type="AlphaFoldDB" id="A0A7X0VTQ3"/>
<name>A0A7X0VTQ3_9BACL</name>
<dbReference type="Pfam" id="PF13473">
    <property type="entry name" value="Cupredoxin_1"/>
    <property type="match status" value="1"/>
</dbReference>
<organism evidence="3 4">
    <name type="scientific">Cohnella zeiphila</name>
    <dbReference type="NCBI Taxonomy" id="2761120"/>
    <lineage>
        <taxon>Bacteria</taxon>
        <taxon>Bacillati</taxon>
        <taxon>Bacillota</taxon>
        <taxon>Bacilli</taxon>
        <taxon>Bacillales</taxon>
        <taxon>Paenibacillaceae</taxon>
        <taxon>Cohnella</taxon>
    </lineage>
</organism>
<feature type="region of interest" description="Disordered" evidence="1">
    <location>
        <begin position="1"/>
        <end position="42"/>
    </location>
</feature>
<dbReference type="PANTHER" id="PTHR36507:SF1">
    <property type="entry name" value="BLL1555 PROTEIN"/>
    <property type="match status" value="1"/>
</dbReference>
<dbReference type="RefSeq" id="WP_185127857.1">
    <property type="nucleotide sequence ID" value="NZ_JACJVO010000005.1"/>
</dbReference>